<dbReference type="STRING" id="91360.SAMN05660330_00238"/>
<accession>A0A1H0JKW3</accession>
<keyword evidence="2" id="KW-1185">Reference proteome</keyword>
<dbReference type="InterPro" id="IPR007922">
    <property type="entry name" value="DciA-like"/>
</dbReference>
<dbReference type="EMBL" id="FNJI01000002">
    <property type="protein sequence ID" value="SDO44418.1"/>
    <property type="molecule type" value="Genomic_DNA"/>
</dbReference>
<gene>
    <name evidence="1" type="ORF">SAMN05660330_00238</name>
</gene>
<dbReference type="RefSeq" id="WP_092218948.1">
    <property type="nucleotide sequence ID" value="NZ_FNJI01000002.1"/>
</dbReference>
<sequence>MAKKKTDTEELIAATLPRVVRDKGWEKQLELHKIFVHWRDLVDEEVHVHAAPLKIERGILWIEVENSSWLAQLQYRKVEMLENFNSYLQMGRIVDIRMVLPREKEKNPHDMKDNSGPLIRFVPPSKAQIAEFSGQVGIIKDEKCREALMQFWYLANACRKEKK</sequence>
<evidence type="ECO:0000313" key="1">
    <source>
        <dbReference type="EMBL" id="SDO44418.1"/>
    </source>
</evidence>
<name>A0A1H0JKW3_9BACT</name>
<dbReference type="PANTHER" id="PTHR36456:SF1">
    <property type="entry name" value="UPF0232 PROTEIN SCO3875"/>
    <property type="match status" value="1"/>
</dbReference>
<protein>
    <recommendedName>
        <fullName evidence="3">DUF721 domain-containing protein</fullName>
    </recommendedName>
</protein>
<dbReference type="AlphaFoldDB" id="A0A1H0JKW3"/>
<dbReference type="PANTHER" id="PTHR36456">
    <property type="entry name" value="UPF0232 PROTEIN SCO3875"/>
    <property type="match status" value="1"/>
</dbReference>
<reference evidence="1 2" key="1">
    <citation type="submission" date="2016-10" db="EMBL/GenBank/DDBJ databases">
        <authorList>
            <person name="de Groot N.N."/>
        </authorList>
    </citation>
    <scope>NUCLEOTIDE SEQUENCE [LARGE SCALE GENOMIC DNA]</scope>
    <source>
        <strain evidence="1 2">DSM 12130</strain>
    </source>
</reference>
<organism evidence="1 2">
    <name type="scientific">Desulforhopalus singaporensis</name>
    <dbReference type="NCBI Taxonomy" id="91360"/>
    <lineage>
        <taxon>Bacteria</taxon>
        <taxon>Pseudomonadati</taxon>
        <taxon>Thermodesulfobacteriota</taxon>
        <taxon>Desulfobulbia</taxon>
        <taxon>Desulfobulbales</taxon>
        <taxon>Desulfocapsaceae</taxon>
        <taxon>Desulforhopalus</taxon>
    </lineage>
</organism>
<proteinExistence type="predicted"/>
<dbReference type="OrthoDB" id="5431456at2"/>
<dbReference type="Proteomes" id="UP000199073">
    <property type="component" value="Unassembled WGS sequence"/>
</dbReference>
<dbReference type="Pfam" id="PF05258">
    <property type="entry name" value="DciA"/>
    <property type="match status" value="1"/>
</dbReference>
<evidence type="ECO:0000313" key="2">
    <source>
        <dbReference type="Proteomes" id="UP000199073"/>
    </source>
</evidence>
<evidence type="ECO:0008006" key="3">
    <source>
        <dbReference type="Google" id="ProtNLM"/>
    </source>
</evidence>